<evidence type="ECO:0000256" key="1">
    <source>
        <dbReference type="SAM" id="MobiDB-lite"/>
    </source>
</evidence>
<proteinExistence type="predicted"/>
<feature type="compositionally biased region" description="Low complexity" evidence="1">
    <location>
        <begin position="114"/>
        <end position="134"/>
    </location>
</feature>
<evidence type="ECO:0000313" key="3">
    <source>
        <dbReference type="Proteomes" id="UP000276133"/>
    </source>
</evidence>
<gene>
    <name evidence="2" type="ORF">BpHYR1_017120</name>
</gene>
<dbReference type="Proteomes" id="UP000276133">
    <property type="component" value="Unassembled WGS sequence"/>
</dbReference>
<feature type="region of interest" description="Disordered" evidence="1">
    <location>
        <begin position="1"/>
        <end position="39"/>
    </location>
</feature>
<protein>
    <submittedName>
        <fullName evidence="2">Uncharacterized protein</fullName>
    </submittedName>
</protein>
<organism evidence="2 3">
    <name type="scientific">Brachionus plicatilis</name>
    <name type="common">Marine rotifer</name>
    <name type="synonym">Brachionus muelleri</name>
    <dbReference type="NCBI Taxonomy" id="10195"/>
    <lineage>
        <taxon>Eukaryota</taxon>
        <taxon>Metazoa</taxon>
        <taxon>Spiralia</taxon>
        <taxon>Gnathifera</taxon>
        <taxon>Rotifera</taxon>
        <taxon>Eurotatoria</taxon>
        <taxon>Monogononta</taxon>
        <taxon>Pseudotrocha</taxon>
        <taxon>Ploima</taxon>
        <taxon>Brachionidae</taxon>
        <taxon>Brachionus</taxon>
    </lineage>
</organism>
<name>A0A3M7S6V8_BRAPC</name>
<reference evidence="2 3" key="1">
    <citation type="journal article" date="2018" name="Sci. Rep.">
        <title>Genomic signatures of local adaptation to the degree of environmental predictability in rotifers.</title>
        <authorList>
            <person name="Franch-Gras L."/>
            <person name="Hahn C."/>
            <person name="Garcia-Roger E.M."/>
            <person name="Carmona M.J."/>
            <person name="Serra M."/>
            <person name="Gomez A."/>
        </authorList>
    </citation>
    <scope>NUCLEOTIDE SEQUENCE [LARGE SCALE GENOMIC DNA]</scope>
    <source>
        <strain evidence="2">HYR1</strain>
    </source>
</reference>
<dbReference type="AlphaFoldDB" id="A0A3M7S6V8"/>
<feature type="compositionally biased region" description="Basic and acidic residues" evidence="1">
    <location>
        <begin position="15"/>
        <end position="25"/>
    </location>
</feature>
<keyword evidence="3" id="KW-1185">Reference proteome</keyword>
<dbReference type="EMBL" id="REGN01001955">
    <property type="protein sequence ID" value="RNA31310.1"/>
    <property type="molecule type" value="Genomic_DNA"/>
</dbReference>
<accession>A0A3M7S6V8</accession>
<sequence length="314" mass="34593">MLDLSQFAKPSPLCADERPKGDDHQPSSSSSSSMNGFHKNQKSFFLQSGGIKRRNSVHETSVSMANLDLIGNAAQPKAASRNQKYYRALNNYSKMRSMTSNIVATQSQYDEQLNDGSNGSSATGSDSSSSPTPSIVQKAAYSNSCSLGPLMSAVSKMENLSAISPSSNKTVNTFLEHRFANQDDYDDYEYLERNLGAEPLNSSFGQRKKDSNTTTNTNVTDYYTDESNSCHNEEILAAQFVHHFGNQSFLSKNSSTCKPSAKTMHQVHAWDHTSLASTNSIYSGWLLFLVGKERNFSFCRNIKKSSGGEVWSIN</sequence>
<comment type="caution">
    <text evidence="2">The sequence shown here is derived from an EMBL/GenBank/DDBJ whole genome shotgun (WGS) entry which is preliminary data.</text>
</comment>
<evidence type="ECO:0000313" key="2">
    <source>
        <dbReference type="EMBL" id="RNA31310.1"/>
    </source>
</evidence>
<feature type="region of interest" description="Disordered" evidence="1">
    <location>
        <begin position="111"/>
        <end position="135"/>
    </location>
</feature>